<protein>
    <recommendedName>
        <fullName evidence="4">TIGR02186 family protein</fullName>
    </recommendedName>
</protein>
<evidence type="ECO:0008006" key="4">
    <source>
        <dbReference type="Google" id="ProtNLM"/>
    </source>
</evidence>
<dbReference type="RefSeq" id="WP_127733934.1">
    <property type="nucleotide sequence ID" value="NZ_SACP01000046.1"/>
</dbReference>
<dbReference type="AlphaFoldDB" id="A0A3S2XF46"/>
<keyword evidence="3" id="KW-1185">Reference proteome</keyword>
<dbReference type="EMBL" id="SACP01000046">
    <property type="protein sequence ID" value="RVU13176.1"/>
    <property type="molecule type" value="Genomic_DNA"/>
</dbReference>
<dbReference type="InterPro" id="IPR019088">
    <property type="entry name" value="CHP02186-rel_TM"/>
</dbReference>
<gene>
    <name evidence="2" type="ORF">EOE48_26760</name>
</gene>
<organism evidence="2 3">
    <name type="scientific">Methylobacterium oryzihabitans</name>
    <dbReference type="NCBI Taxonomy" id="2499852"/>
    <lineage>
        <taxon>Bacteria</taxon>
        <taxon>Pseudomonadati</taxon>
        <taxon>Pseudomonadota</taxon>
        <taxon>Alphaproteobacteria</taxon>
        <taxon>Hyphomicrobiales</taxon>
        <taxon>Methylobacteriaceae</taxon>
        <taxon>Methylobacterium</taxon>
    </lineage>
</organism>
<comment type="caution">
    <text evidence="2">The sequence shown here is derived from an EMBL/GenBank/DDBJ whole genome shotgun (WGS) entry which is preliminary data.</text>
</comment>
<keyword evidence="1" id="KW-0472">Membrane</keyword>
<keyword evidence="1" id="KW-1133">Transmembrane helix</keyword>
<feature type="transmembrane region" description="Helical" evidence="1">
    <location>
        <begin position="248"/>
        <end position="268"/>
    </location>
</feature>
<evidence type="ECO:0000313" key="3">
    <source>
        <dbReference type="Proteomes" id="UP000286997"/>
    </source>
</evidence>
<sequence>MSALLGGALMSASRRRPGARALLAALLVLAGTRASGAETLVVGLSFNRMAITSSYAGASVAVFGAIERDGQGGARAGDYDVVVTIRGPRRGVTVREKDRLGPVWINRHQRKFAEVPLFLAVASSRPVEAVADAPTRRRLRLGLQAIVDGPDLAAAPPEGEDPFRQALLRLRRDEGLFVERPAGVRFLSPAVFQAALPLPAVAPVGAYEVEVALLAGGTPLATRTAGFELVKTGFEQRMAVFARDWSPLYGLAAAALALLSGWLASVIFRRD</sequence>
<reference evidence="2 3" key="1">
    <citation type="submission" date="2019-01" db="EMBL/GenBank/DDBJ databases">
        <authorList>
            <person name="Chen W.-M."/>
        </authorList>
    </citation>
    <scope>NUCLEOTIDE SEQUENCE [LARGE SCALE GENOMIC DNA]</scope>
    <source>
        <strain evidence="2 3">TER-1</strain>
    </source>
</reference>
<name>A0A3S2XF46_9HYPH</name>
<keyword evidence="1" id="KW-0812">Transmembrane</keyword>
<proteinExistence type="predicted"/>
<accession>A0A3S2XF46</accession>
<dbReference type="OrthoDB" id="9815212at2"/>
<dbReference type="Pfam" id="PF09608">
    <property type="entry name" value="Alph_Pro_TM"/>
    <property type="match status" value="1"/>
</dbReference>
<evidence type="ECO:0000313" key="2">
    <source>
        <dbReference type="EMBL" id="RVU13176.1"/>
    </source>
</evidence>
<dbReference type="Proteomes" id="UP000286997">
    <property type="component" value="Unassembled WGS sequence"/>
</dbReference>
<evidence type="ECO:0000256" key="1">
    <source>
        <dbReference type="SAM" id="Phobius"/>
    </source>
</evidence>